<feature type="domain" description="DUF4394" evidence="1">
    <location>
        <begin position="41"/>
        <end position="276"/>
    </location>
</feature>
<accession>K9UDG4</accession>
<dbReference type="Proteomes" id="UP000010366">
    <property type="component" value="Chromosome"/>
</dbReference>
<dbReference type="AlphaFoldDB" id="K9UDG4"/>
<dbReference type="InterPro" id="IPR025507">
    <property type="entry name" value="DUF4394"/>
</dbReference>
<reference evidence="2 3" key="1">
    <citation type="submission" date="2012-05" db="EMBL/GenBank/DDBJ databases">
        <title>Finished chromosome of genome of Chamaesiphon sp. PCC 6605.</title>
        <authorList>
            <consortium name="US DOE Joint Genome Institute"/>
            <person name="Gugger M."/>
            <person name="Coursin T."/>
            <person name="Rippka R."/>
            <person name="Tandeau De Marsac N."/>
            <person name="Huntemann M."/>
            <person name="Wei C.-L."/>
            <person name="Han J."/>
            <person name="Detter J.C."/>
            <person name="Han C."/>
            <person name="Tapia R."/>
            <person name="Chen A."/>
            <person name="Kyrpides N."/>
            <person name="Mavromatis K."/>
            <person name="Markowitz V."/>
            <person name="Szeto E."/>
            <person name="Ivanova N."/>
            <person name="Pagani I."/>
            <person name="Pati A."/>
            <person name="Goodwin L."/>
            <person name="Nordberg H.P."/>
            <person name="Cantor M.N."/>
            <person name="Hua S.X."/>
            <person name="Woyke T."/>
            <person name="Kerfeld C.A."/>
        </authorList>
    </citation>
    <scope>NUCLEOTIDE SEQUENCE [LARGE SCALE GENOMIC DNA]</scope>
    <source>
        <strain evidence="3">ATCC 27169 / PCC 6605</strain>
    </source>
</reference>
<evidence type="ECO:0000313" key="2">
    <source>
        <dbReference type="EMBL" id="AFY92693.1"/>
    </source>
</evidence>
<gene>
    <name evidence="2" type="ORF">Cha6605_1534</name>
</gene>
<dbReference type="KEGG" id="cmp:Cha6605_1534"/>
<name>K9UDG4_CHAP6</name>
<dbReference type="HOGENOM" id="CLU_075748_0_0_3"/>
<dbReference type="OrthoDB" id="531718at2"/>
<dbReference type="EMBL" id="CP003600">
    <property type="protein sequence ID" value="AFY92693.1"/>
    <property type="molecule type" value="Genomic_DNA"/>
</dbReference>
<dbReference type="NCBIfam" id="TIGR02595">
    <property type="entry name" value="PEP_CTERM"/>
    <property type="match status" value="1"/>
</dbReference>
<dbReference type="InterPro" id="IPR013424">
    <property type="entry name" value="Ice-binding_C"/>
</dbReference>
<evidence type="ECO:0000313" key="3">
    <source>
        <dbReference type="Proteomes" id="UP000010366"/>
    </source>
</evidence>
<keyword evidence="3" id="KW-1185">Reference proteome</keyword>
<dbReference type="RefSeq" id="WP_015158869.1">
    <property type="nucleotide sequence ID" value="NC_019697.1"/>
</dbReference>
<proteinExistence type="predicted"/>
<evidence type="ECO:0000259" key="1">
    <source>
        <dbReference type="Pfam" id="PF14339"/>
    </source>
</evidence>
<dbReference type="Pfam" id="PF14339">
    <property type="entry name" value="DUF4394"/>
    <property type="match status" value="1"/>
</dbReference>
<protein>
    <submittedName>
        <fullName evidence="2">PEP-CTERM putative exosortase interaction domain-containing protein</fullName>
    </submittedName>
</protein>
<dbReference type="STRING" id="1173020.Cha6605_1534"/>
<dbReference type="PATRIC" id="fig|1173020.3.peg.1767"/>
<sequence length="318" mass="31621">MKFSKLGTLITVLSVATMFEFVSVARSAAGVALTGLAGGNTLVFFDSATPNSTTTRGVTGADLSATLLGIDYRPANGQLYGITNNGVFAIDPASGNATLVNTISPTFNSGTISGVDFNPAADALRITGANGQNLRIGGGGLGATNVDGNLAYAAGDTNAGVSPTITASAYTNNFAGVPAGRTTQLFNIDSNLDTLVLQNPPNNGTLGTIGSLGVNVGTVGGFDIFSPSNGVNTAFAAFAPNGSTAASLYTIDLSTGAATSLGQIGTGAGFNLTGLAAPISPTAVPEPSSIPGLILLGIGTGWMLKRRKHKSIAAKTGK</sequence>
<dbReference type="eggNOG" id="COG2931">
    <property type="taxonomic scope" value="Bacteria"/>
</dbReference>
<organism evidence="2 3">
    <name type="scientific">Chamaesiphon minutus (strain ATCC 27169 / PCC 6605)</name>
    <dbReference type="NCBI Taxonomy" id="1173020"/>
    <lineage>
        <taxon>Bacteria</taxon>
        <taxon>Bacillati</taxon>
        <taxon>Cyanobacteriota</taxon>
        <taxon>Cyanophyceae</taxon>
        <taxon>Gomontiellales</taxon>
        <taxon>Chamaesiphonaceae</taxon>
        <taxon>Chamaesiphon</taxon>
    </lineage>
</organism>